<comment type="catalytic activity">
    <reaction evidence="1 10">
        <text>(2R,3S)-3-isopropylmalate = (2S)-2-isopropylmalate</text>
        <dbReference type="Rhea" id="RHEA:32287"/>
        <dbReference type="ChEBI" id="CHEBI:1178"/>
        <dbReference type="ChEBI" id="CHEBI:35121"/>
        <dbReference type="EC" id="4.2.1.33"/>
    </reaction>
</comment>
<proteinExistence type="inferred from homology"/>
<gene>
    <name evidence="10 12" type="primary">leuD</name>
    <name evidence="12" type="ORF">ACG00Y_03205</name>
</gene>
<comment type="pathway">
    <text evidence="3 10">Amino-acid biosynthesis; L-leucine biosynthesis; L-leucine from 3-methyl-2-oxobutanoate: step 2/4.</text>
</comment>
<keyword evidence="13" id="KW-1185">Reference proteome</keyword>
<dbReference type="PANTHER" id="PTHR43345:SF5">
    <property type="entry name" value="3-ISOPROPYLMALATE DEHYDRATASE SMALL SUBUNIT"/>
    <property type="match status" value="1"/>
</dbReference>
<evidence type="ECO:0000313" key="13">
    <source>
        <dbReference type="Proteomes" id="UP001606210"/>
    </source>
</evidence>
<evidence type="ECO:0000256" key="9">
    <source>
        <dbReference type="ARBA" id="ARBA00023304"/>
    </source>
</evidence>
<keyword evidence="8 10" id="KW-0456">Lyase</keyword>
<dbReference type="PANTHER" id="PTHR43345">
    <property type="entry name" value="3-ISOPROPYLMALATE DEHYDRATASE SMALL SUBUNIT 2-RELATED-RELATED"/>
    <property type="match status" value="1"/>
</dbReference>
<evidence type="ECO:0000256" key="6">
    <source>
        <dbReference type="ARBA" id="ARBA00022430"/>
    </source>
</evidence>
<dbReference type="InterPro" id="IPR000573">
    <property type="entry name" value="AconitaseA/IPMdHydase_ssu_swvl"/>
</dbReference>
<keyword evidence="7 10" id="KW-0028">Amino-acid biosynthesis</keyword>
<keyword evidence="9 10" id="KW-0100">Branched-chain amino acid biosynthesis</keyword>
<evidence type="ECO:0000256" key="4">
    <source>
        <dbReference type="ARBA" id="ARBA00009845"/>
    </source>
</evidence>
<evidence type="ECO:0000256" key="3">
    <source>
        <dbReference type="ARBA" id="ARBA00004729"/>
    </source>
</evidence>
<keyword evidence="6 10" id="KW-0432">Leucine biosynthesis</keyword>
<dbReference type="RefSeq" id="WP_394475902.1">
    <property type="nucleotide sequence ID" value="NZ_JBIGHV010000001.1"/>
</dbReference>
<evidence type="ECO:0000256" key="8">
    <source>
        <dbReference type="ARBA" id="ARBA00023239"/>
    </source>
</evidence>
<dbReference type="NCBIfam" id="NF002458">
    <property type="entry name" value="PRK01641.1"/>
    <property type="match status" value="1"/>
</dbReference>
<comment type="similarity">
    <text evidence="4 10">Belongs to the LeuD family. LeuD type 1 subfamily.</text>
</comment>
<evidence type="ECO:0000256" key="7">
    <source>
        <dbReference type="ARBA" id="ARBA00022605"/>
    </source>
</evidence>
<reference evidence="12 13" key="1">
    <citation type="submission" date="2024-08" db="EMBL/GenBank/DDBJ databases">
        <authorList>
            <person name="Lu H."/>
        </authorList>
    </citation>
    <scope>NUCLEOTIDE SEQUENCE [LARGE SCALE GENOMIC DNA]</scope>
    <source>
        <strain evidence="12 13">LYH14W</strain>
    </source>
</reference>
<organism evidence="12 13">
    <name type="scientific">Pelomonas parva</name>
    <dbReference type="NCBI Taxonomy" id="3299032"/>
    <lineage>
        <taxon>Bacteria</taxon>
        <taxon>Pseudomonadati</taxon>
        <taxon>Pseudomonadota</taxon>
        <taxon>Betaproteobacteria</taxon>
        <taxon>Burkholderiales</taxon>
        <taxon>Sphaerotilaceae</taxon>
        <taxon>Roseateles</taxon>
    </lineage>
</organism>
<evidence type="ECO:0000313" key="12">
    <source>
        <dbReference type="EMBL" id="MFG6428901.1"/>
    </source>
</evidence>
<evidence type="ECO:0000259" key="11">
    <source>
        <dbReference type="Pfam" id="PF00694"/>
    </source>
</evidence>
<dbReference type="Proteomes" id="UP001606210">
    <property type="component" value="Unassembled WGS sequence"/>
</dbReference>
<dbReference type="Pfam" id="PF00694">
    <property type="entry name" value="Aconitase_C"/>
    <property type="match status" value="1"/>
</dbReference>
<dbReference type="InterPro" id="IPR004431">
    <property type="entry name" value="3-IsopropMal_deHydase_ssu"/>
</dbReference>
<evidence type="ECO:0000256" key="2">
    <source>
        <dbReference type="ARBA" id="ARBA00002695"/>
    </source>
</evidence>
<comment type="subunit">
    <text evidence="5 10">Heterodimer of LeuC and LeuD.</text>
</comment>
<evidence type="ECO:0000256" key="1">
    <source>
        <dbReference type="ARBA" id="ARBA00000491"/>
    </source>
</evidence>
<accession>A0ABW7EX11</accession>
<evidence type="ECO:0000256" key="5">
    <source>
        <dbReference type="ARBA" id="ARBA00011271"/>
    </source>
</evidence>
<dbReference type="EC" id="4.2.1.33" evidence="10"/>
<comment type="caution">
    <text evidence="12">The sequence shown here is derived from an EMBL/GenBank/DDBJ whole genome shotgun (WGS) entry which is preliminary data.</text>
</comment>
<dbReference type="CDD" id="cd01577">
    <property type="entry name" value="IPMI_Swivel"/>
    <property type="match status" value="1"/>
</dbReference>
<dbReference type="NCBIfam" id="TIGR00171">
    <property type="entry name" value="leuD"/>
    <property type="match status" value="1"/>
</dbReference>
<comment type="function">
    <text evidence="2 10">Catalyzes the isomerization between 2-isopropylmalate and 3-isopropylmalate, via the formation of 2-isopropylmaleate.</text>
</comment>
<protein>
    <recommendedName>
        <fullName evidence="10">3-isopropylmalate dehydratase small subunit</fullName>
        <ecNumber evidence="10">4.2.1.33</ecNumber>
    </recommendedName>
    <alternativeName>
        <fullName evidence="10">Alpha-IPM isomerase</fullName>
        <shortName evidence="10">IPMI</shortName>
    </alternativeName>
    <alternativeName>
        <fullName evidence="10">Isopropylmalate isomerase</fullName>
    </alternativeName>
</protein>
<evidence type="ECO:0000256" key="10">
    <source>
        <dbReference type="HAMAP-Rule" id="MF_01031"/>
    </source>
</evidence>
<dbReference type="InterPro" id="IPR050075">
    <property type="entry name" value="LeuD"/>
</dbReference>
<dbReference type="Gene3D" id="3.20.19.10">
    <property type="entry name" value="Aconitase, domain 4"/>
    <property type="match status" value="1"/>
</dbReference>
<dbReference type="GO" id="GO:0003861">
    <property type="term" value="F:3-isopropylmalate dehydratase activity"/>
    <property type="evidence" value="ECO:0007669"/>
    <property type="project" value="UniProtKB-EC"/>
</dbReference>
<dbReference type="InterPro" id="IPR015928">
    <property type="entry name" value="Aconitase/3IPM_dehydase_swvl"/>
</dbReference>
<dbReference type="EMBL" id="JBIGHV010000001">
    <property type="protein sequence ID" value="MFG6428901.1"/>
    <property type="molecule type" value="Genomic_DNA"/>
</dbReference>
<dbReference type="InterPro" id="IPR033940">
    <property type="entry name" value="IPMI_Swivel"/>
</dbReference>
<dbReference type="SUPFAM" id="SSF52016">
    <property type="entry name" value="LeuD/IlvD-like"/>
    <property type="match status" value="1"/>
</dbReference>
<sequence>MKAFTTLHSVAAPMPDADIDTDIIFPGRFLVLTQKAGLGPYAFYEKRFDDQGRERPDFVLHRPRWRGAAILVAGANFGCGSSREQAPWALADLGLRCIIAPGFGDIFQSNCLNNGLLPIRLAAAEHARVMAAAQAGQALTVDLAASTITLADGGLIRFDIAERARQALLEGRDEIERIRQDAGPAIADFEAQQRQRQPWLYT</sequence>
<name>A0ABW7EX11_9BURK</name>
<feature type="domain" description="Aconitase A/isopropylmalate dehydratase small subunit swivel" evidence="11">
    <location>
        <begin position="1"/>
        <end position="123"/>
    </location>
</feature>
<dbReference type="HAMAP" id="MF_01031">
    <property type="entry name" value="LeuD_type1"/>
    <property type="match status" value="1"/>
</dbReference>